<dbReference type="Proteomes" id="UP000184390">
    <property type="component" value="Unassembled WGS sequence"/>
</dbReference>
<evidence type="ECO:0000313" key="3">
    <source>
        <dbReference type="Proteomes" id="UP000184390"/>
    </source>
</evidence>
<name>A0ABY1IH59_9ACTO</name>
<dbReference type="RefSeq" id="WP_073454013.1">
    <property type="nucleotide sequence ID" value="NZ_FQYL01000013.1"/>
</dbReference>
<dbReference type="Pfam" id="PF03009">
    <property type="entry name" value="GDPD"/>
    <property type="match status" value="1"/>
</dbReference>
<dbReference type="PROSITE" id="PS51704">
    <property type="entry name" value="GP_PDE"/>
    <property type="match status" value="1"/>
</dbReference>
<reference evidence="2 3" key="1">
    <citation type="submission" date="2016-11" db="EMBL/GenBank/DDBJ databases">
        <authorList>
            <person name="Varghese N."/>
            <person name="Submissions S."/>
        </authorList>
    </citation>
    <scope>NUCLEOTIDE SEQUENCE [LARGE SCALE GENOMIC DNA]</scope>
    <source>
        <strain evidence="2 3">PA</strain>
    </source>
</reference>
<keyword evidence="3" id="KW-1185">Reference proteome</keyword>
<gene>
    <name evidence="2" type="ORF">SAMN05216246_11339</name>
</gene>
<comment type="caution">
    <text evidence="2">The sequence shown here is derived from an EMBL/GenBank/DDBJ whole genome shotgun (WGS) entry which is preliminary data.</text>
</comment>
<dbReference type="PANTHER" id="PTHR46320:SF1">
    <property type="entry name" value="GLYCEROPHOSPHODIESTER PHOSPHODIESTERASE 1"/>
    <property type="match status" value="1"/>
</dbReference>
<organism evidence="2 3">
    <name type="scientific">Actinomyces denticolens</name>
    <dbReference type="NCBI Taxonomy" id="52767"/>
    <lineage>
        <taxon>Bacteria</taxon>
        <taxon>Bacillati</taxon>
        <taxon>Actinomycetota</taxon>
        <taxon>Actinomycetes</taxon>
        <taxon>Actinomycetales</taxon>
        <taxon>Actinomycetaceae</taxon>
        <taxon>Actinomyces</taxon>
    </lineage>
</organism>
<dbReference type="SUPFAM" id="SSF51695">
    <property type="entry name" value="PLC-like phosphodiesterases"/>
    <property type="match status" value="1"/>
</dbReference>
<accession>A0ABY1IH59</accession>
<evidence type="ECO:0000313" key="2">
    <source>
        <dbReference type="EMBL" id="SHJ16826.1"/>
    </source>
</evidence>
<dbReference type="PANTHER" id="PTHR46320">
    <property type="entry name" value="GLYCEROPHOSPHODIESTER PHOSPHODIESTERASE 1"/>
    <property type="match status" value="1"/>
</dbReference>
<feature type="domain" description="GP-PDE" evidence="1">
    <location>
        <begin position="229"/>
        <end position="449"/>
    </location>
</feature>
<protein>
    <submittedName>
        <fullName evidence="2">Glycerophosphoryl diester phosphodiesterase family protein</fullName>
    </submittedName>
</protein>
<proteinExistence type="predicted"/>
<dbReference type="Gene3D" id="3.20.20.190">
    <property type="entry name" value="Phosphatidylinositol (PI) phosphodiesterase"/>
    <property type="match status" value="1"/>
</dbReference>
<dbReference type="EMBL" id="FQYL01000013">
    <property type="protein sequence ID" value="SHJ16826.1"/>
    <property type="molecule type" value="Genomic_DNA"/>
</dbReference>
<dbReference type="InterPro" id="IPR030395">
    <property type="entry name" value="GP_PDE_dom"/>
</dbReference>
<dbReference type="InterPro" id="IPR017946">
    <property type="entry name" value="PLC-like_Pdiesterase_TIM-brl"/>
</dbReference>
<sequence>MSSAEGTSATAAPLSVTAREGDLLVLVVASQFGHLGRPAVPDGWEHAYTDGSDSAGRSGYIAWRWASSAADALDVTWWNPANKTAARLRGLLLALNGVEPGSSPTITTWSSTPPTIPEQGLVLAQEHGTRLAPLDAFTITGARVVVSGAASTSASWSTIRAVLTSTGGELNPDPHPATITAWASLSLTPAVTELARVEVVGAGGAATPLPAAERKRTAHTVSSLLASRKWTVAHRGGSASWPEMSLRAYTQCVARGVPALEFSFTLTSDGVPVGVHNVNLRGVDPTAPATPISQLTWAQVRKYRTRGEPIIRLQDLQAAFGRDHVLFIDPKYSVGQLSTYLPWLDPKRTIIKYFGDATWLAKACRARGFTTWGYFYERHITSGQTAQWARHWDLIGIPWDASAATWATARSYGKPILGHICSSQRAVDRALAQGAIGVMRADIGSLPAR</sequence>
<evidence type="ECO:0000259" key="1">
    <source>
        <dbReference type="PROSITE" id="PS51704"/>
    </source>
</evidence>